<name>A0A382F5V9_9ZZZZ</name>
<gene>
    <name evidence="1" type="ORF">METZ01_LOCUS210447</name>
</gene>
<protein>
    <submittedName>
        <fullName evidence="1">Uncharacterized protein</fullName>
    </submittedName>
</protein>
<evidence type="ECO:0000313" key="1">
    <source>
        <dbReference type="EMBL" id="SVB57593.1"/>
    </source>
</evidence>
<accession>A0A382F5V9</accession>
<sequence length="499" mass="57251">MHSPISTIVCAFIIVGFTCFGQPAGKPVPGKKSTGELEAKLMAQFKAFAIRKRDYAKKIAAEKKVKPPELVWKFFDSAIAGDFVETQKQYRPLALMSGQYDAPPPLLGEAFWAKARPRIEKLFEVDLLARWRESIARRQQLNKEAFNVVWVLVNEVQGAMEALDSWHADYLQIYTENIVQSIPRNAIYFGGTDPGRYAITLGSKSHEKADPFFTITQNALADGRYLQYLRRLYGKRIYIPSDEDNQRAFSDYYSEAKKRLINGALQPGEDVQLTLNFQCTNAVCPPFPMVVDKFNAYTFKQIEQKRGLPCPRCKMLVPIPEPQVQVQGTAAVMAINANLAKTIFEKNPDYEFYLEESFPLQWMMSHMVPHGLIFKLERKPSKELPPDHIAKSRKDWQKYMALCVGDAVVKPETTVDELCKWIEKVYIKNERVGFNGNRLFLEAKKETMGPYPYRKGPPFFEQKTFSKMRCAQAALYAWRQTTTTDSIRKKEYAREADYA</sequence>
<feature type="non-terminal residue" evidence="1">
    <location>
        <position position="499"/>
    </location>
</feature>
<dbReference type="EMBL" id="UINC01047833">
    <property type="protein sequence ID" value="SVB57593.1"/>
    <property type="molecule type" value="Genomic_DNA"/>
</dbReference>
<reference evidence="1" key="1">
    <citation type="submission" date="2018-05" db="EMBL/GenBank/DDBJ databases">
        <authorList>
            <person name="Lanie J.A."/>
            <person name="Ng W.-L."/>
            <person name="Kazmierczak K.M."/>
            <person name="Andrzejewski T.M."/>
            <person name="Davidsen T.M."/>
            <person name="Wayne K.J."/>
            <person name="Tettelin H."/>
            <person name="Glass J.I."/>
            <person name="Rusch D."/>
            <person name="Podicherti R."/>
            <person name="Tsui H.-C.T."/>
            <person name="Winkler M.E."/>
        </authorList>
    </citation>
    <scope>NUCLEOTIDE SEQUENCE</scope>
</reference>
<proteinExistence type="predicted"/>
<organism evidence="1">
    <name type="scientific">marine metagenome</name>
    <dbReference type="NCBI Taxonomy" id="408172"/>
    <lineage>
        <taxon>unclassified sequences</taxon>
        <taxon>metagenomes</taxon>
        <taxon>ecological metagenomes</taxon>
    </lineage>
</organism>
<dbReference type="AlphaFoldDB" id="A0A382F5V9"/>